<dbReference type="AlphaFoldDB" id="A0AAE3LQV3"/>
<dbReference type="Gene3D" id="3.40.50.1000">
    <property type="entry name" value="HAD superfamily/HAD-like"/>
    <property type="match status" value="1"/>
</dbReference>
<keyword evidence="2" id="KW-1185">Reference proteome</keyword>
<dbReference type="SUPFAM" id="SSF56784">
    <property type="entry name" value="HAD-like"/>
    <property type="match status" value="1"/>
</dbReference>
<reference evidence="1" key="1">
    <citation type="submission" date="2022-10" db="EMBL/GenBank/DDBJ databases">
        <authorList>
            <person name="Yue Y."/>
        </authorList>
    </citation>
    <scope>NUCLEOTIDE SEQUENCE</scope>
    <source>
        <strain evidence="1">Z654</strain>
    </source>
</reference>
<dbReference type="CDD" id="cd06223">
    <property type="entry name" value="PRTases_typeI"/>
    <property type="match status" value="1"/>
</dbReference>
<dbReference type="InterPro" id="IPR000836">
    <property type="entry name" value="PRTase_dom"/>
</dbReference>
<sequence length="441" mass="49691">MFAGRIIGFTFDFGAFDRPLHILLDLDGTLVDTNASKYDDIKHGRDRSFSLGEIPIVAGAREFIEAVKDRGHSVTIVSDSHGAYVGPVSEKVFRTPWLALADKPNTAKLRTYLESVFGFPSRSAAEEFLLAGDTRLDIQLARGLAIPSALLFWGADDIPHDPYYNEEANWARRCMEGATYNCHSFEELLNIIETPAKHRLVLEDPLGATAARMFNGRNKNDGYTLIRGLGRQQQGPCDSYGAIGRYYKFGSEDRTQGFLTGVARDVSQYLHDEVMAHDFIRWDMITCVADKTTTKPPRKMAKLLHALDVDLPKEELFVWLTDVTGSIRQEKKRAGRMGFIKRFVRLESALDLMGKNVIVVDDQYTTGATAMSHVEMLLEAGVRNILFIALFYLTEETPIEKVCPACGKITRIKYRKRDGRPFYSCVKPEYNGEGCGWMEWV</sequence>
<comment type="caution">
    <text evidence="1">The sequence shown here is derived from an EMBL/GenBank/DDBJ whole genome shotgun (WGS) entry which is preliminary data.</text>
</comment>
<evidence type="ECO:0000313" key="2">
    <source>
        <dbReference type="Proteomes" id="UP001208041"/>
    </source>
</evidence>
<name>A0AAE3LQV3_9RHOB</name>
<dbReference type="InterPro" id="IPR029057">
    <property type="entry name" value="PRTase-like"/>
</dbReference>
<proteinExistence type="predicted"/>
<accession>A0AAE3LQV3</accession>
<evidence type="ECO:0000313" key="1">
    <source>
        <dbReference type="EMBL" id="MCV6824877.1"/>
    </source>
</evidence>
<dbReference type="InterPro" id="IPR023214">
    <property type="entry name" value="HAD_sf"/>
</dbReference>
<organism evidence="1 2">
    <name type="scientific">Halocynthiibacter halioticoli</name>
    <dbReference type="NCBI Taxonomy" id="2986804"/>
    <lineage>
        <taxon>Bacteria</taxon>
        <taxon>Pseudomonadati</taxon>
        <taxon>Pseudomonadota</taxon>
        <taxon>Alphaproteobacteria</taxon>
        <taxon>Rhodobacterales</taxon>
        <taxon>Paracoccaceae</taxon>
        <taxon>Halocynthiibacter</taxon>
    </lineage>
</organism>
<protein>
    <submittedName>
        <fullName evidence="1">Uncharacterized protein</fullName>
    </submittedName>
</protein>
<dbReference type="Gene3D" id="3.40.50.2020">
    <property type="match status" value="1"/>
</dbReference>
<dbReference type="Proteomes" id="UP001208041">
    <property type="component" value="Unassembled WGS sequence"/>
</dbReference>
<dbReference type="SUPFAM" id="SSF53271">
    <property type="entry name" value="PRTase-like"/>
    <property type="match status" value="1"/>
</dbReference>
<dbReference type="RefSeq" id="WP_263953726.1">
    <property type="nucleotide sequence ID" value="NZ_JAOYFC010000002.1"/>
</dbReference>
<gene>
    <name evidence="1" type="ORF">OH136_09945</name>
</gene>
<dbReference type="EMBL" id="JAOYFC010000002">
    <property type="protein sequence ID" value="MCV6824877.1"/>
    <property type="molecule type" value="Genomic_DNA"/>
</dbReference>
<dbReference type="InterPro" id="IPR036412">
    <property type="entry name" value="HAD-like_sf"/>
</dbReference>